<dbReference type="InterPro" id="IPR006558">
    <property type="entry name" value="LamG-like"/>
</dbReference>
<dbReference type="STRING" id="1428644.BIV57_00185"/>
<dbReference type="SUPFAM" id="SSF49899">
    <property type="entry name" value="Concanavalin A-like lectins/glucanases"/>
    <property type="match status" value="4"/>
</dbReference>
<sequence length="2330" mass="245636">MAVERSAVPGAAESNSKDLHLTHPDTYQRYSEKRIQLAAEATAGEWQTVDFQWRRYNTDAESGWVQIPAEDLAPRPAQWPAPVLPAPADDGPGAAAGGVVSPTYDWDAVRTVPTDGQIQVRARFFTDDGYDPGPVADGHWPLTEGTGTIASDVIGGNNGVLSGSGARWSTERGGSIAFDGTGGQVLTNTTAVDTTSSFSVAAWIKAFDHNVEYDFLTQPATHTSAFALALGRRGKILFSRPLRDVRDEPMPTAESQGQAPLNTWMHLAGVYNADTRELSLYLDGVHQQTVAYDSAGFPSGSLTLGHTIDGLWPAKGLISDVRTYRYALTAEQVAALVPVPVADGHWPLAEGSGTVAGDTVGGNNGTLSGGATWSDERGGAVAFDGTGQIVTNAPAVDTAGAFSLSAWIKADTGTSGTHTFLIQPGTHVSGFYLEYRSAGEFVFLRPLADLVPGSVSVRGPFQAGRWTHVAGVYDAAANTMTLYLDGVAQQTVVFTGTGFASGALTMGHGFVDDQVNNWAHGSISDVRAFHYALSSAEVAVLYAFPDARPPEAPGVTDPAEVTLDRFGLADSHATTTLAPGRLSLLTGAFEVTDPDVSIGSHGGGLALSRTFVSADPASQESGLFGPGWRSIIKVPGAGADYQALTDTGPGAVTIREEGGSMLPFVQETGTMTGPATYTGVSDAASMHLKLSFDGQRTYTLTDRGGNTVTFVRRSGVGHGGPSVPAYFLPRTVTLAAADAAAAALSQVTYDEATGWPTEVDAANPAGGLCSPGSFMAGCRALVFTYQDLPAGRRCTRVSYKHQDNGSGGAAPAPILIPVAEYAYDDEHGRLTTATDTRTSLATAYTYDDGGRLETVTPPGEAPWHLQYTPDPQDPDHHARLTKVVRTHNAEHGGTSESTAVVYDLPLSGPGLPDLSAASVARWAQKDAPTDVSAVFPPGHNPAGTAPTDITPDEFSWADIVGIDVNGRAVNHAAWGGTADPDTGAEIEPDWRITTTEYDARALGNTVRTLSANNRYRALREDPDGTRGTATQLDTRRYYSADGKELLDTYGPAHLVADSHPGPPPATDLTGRWMLNEGGGRTAYDASGLGHPGTVHESVGWQHDPVRGIVATFPGSADAAVVIDEPLIEAGRDVSLTVWARLARTDRDAIVVGQVGQHNDHLRLGYSAAHNTWVWCMTDRDASEASSACAIAAAPAEAGIWTGLVATFRAATGELHLYADGRPGSTGVLTAPQPRTGNRFEIGGPGYAGAGFAGEISDARIYDRELNPGEIPLLPAAPATGQPGVWAREHAHTAYDTGTEEGHPTGGSLHLPLRTSKDAVAANLTPPTGWWRLNDGHDHTAPDTLGTNTATTSPQGVTWSTDHGGCAVLDGKTGHITTLGPAITTSGSYSVAAWVKTNTADPQNSYQTVLAQPDTATSSVFVLRYAKDTDRWQFGPPTGEHAVSPHPALTDTWTHLTGVYDTATATVALYVNGAHAGSAPAPARSESTSAMEIGRGFLDDAFTDYFHGSVADVRAYDRALTDAEIAALPDADGGIGLPAIGDRQDSTRIYTLGTDHSGWALRTPLVATFDPDGLRLATTTTYSPSGQLAAATMPAANAVEPVADSHDPRTTRSSYYGDADSTDPDTANHPAWGGLPCKVFRSGQPNVPGLPDLPTHHTTAYTVWGAPTEVTDTVTDAAGRAQHRTATTTYDPQTWRMTQVTTTATLGTALPAVTTRYDEATGQVTATSTTVDKVTRTITRAYDDFGRRTTYTDADGATTATTYDADGHVASVTDPQGTRTQTWSSQAEHRALCTRITDTGIDGAFAGAYDPDGNLTTQTYPGGLTSTALTDAAGRLMRLVYHRDGTVLLVFTRSYDGFGKVCETASRDSRQLYRYDHAGRLQTVLDTDTTSPEPKTMARTYSFDANSNRTALTTAAPGANGQASTTSASTQHTYDTADRLQPQGSDAGLAYDAFGRITLLPAADSPTAGSPGAADTVLGFYLNDLVHLQRQAGRTIANTLDPAHRPAHRTDTANPGRTQINHYPGTSDSPSWVEELDGTTTRNLTDLTGSLALTASSSGHLLLHLASPHGDTTATAAPDSDELITYTETTEYGLPRTPTTQPERYGWLGAHQRQTDTPTGLLLMGARLYNPAQGRFLQTDPRPNGTTGTYIYCDGDPVNSLDLNGQFSLGGLWHDVEHIASDVTKYAKAAAPFLDVLALATAEIPVLDAVTGAAALTVDIISAADDVHQALKKKNRSNPATYVGLALDALGFVAGHEDSASGKQLMKAEKELQNLFSATRRSPRGAQILAARRLEQEIAHLSHRHVNWKAFDVAATAAGLSWGLIQTIEGH</sequence>
<feature type="region of interest" description="Disordered" evidence="3">
    <location>
        <begin position="1598"/>
        <end position="1626"/>
    </location>
</feature>
<dbReference type="NCBIfam" id="TIGR03696">
    <property type="entry name" value="Rhs_assc_core"/>
    <property type="match status" value="1"/>
</dbReference>
<feature type="compositionally biased region" description="Basic and acidic residues" evidence="3">
    <location>
        <begin position="2001"/>
        <end position="2010"/>
    </location>
</feature>
<dbReference type="Pfam" id="PF13385">
    <property type="entry name" value="Laminin_G_3"/>
    <property type="match status" value="4"/>
</dbReference>
<feature type="domain" description="LamG-like jellyroll fold" evidence="4">
    <location>
        <begin position="1131"/>
        <end position="1268"/>
    </location>
</feature>
<keyword evidence="1" id="KW-0732">Signal</keyword>
<gene>
    <name evidence="5" type="ORF">BIV57_00185</name>
</gene>
<feature type="domain" description="LamG-like jellyroll fold" evidence="4">
    <location>
        <begin position="1386"/>
        <end position="1522"/>
    </location>
</feature>
<dbReference type="Pfam" id="PF05593">
    <property type="entry name" value="RHS_repeat"/>
    <property type="match status" value="1"/>
</dbReference>
<protein>
    <recommendedName>
        <fullName evidence="4">LamG-like jellyroll fold domain-containing protein</fullName>
    </recommendedName>
</protein>
<dbReference type="InterPro" id="IPR006530">
    <property type="entry name" value="YD"/>
</dbReference>
<dbReference type="InterPro" id="IPR031325">
    <property type="entry name" value="RHS_repeat"/>
</dbReference>
<keyword evidence="6" id="KW-1185">Reference proteome</keyword>
<dbReference type="SMART" id="SM00560">
    <property type="entry name" value="LamGL"/>
    <property type="match status" value="4"/>
</dbReference>
<proteinExistence type="predicted"/>
<feature type="domain" description="LamG-like jellyroll fold" evidence="4">
    <location>
        <begin position="196"/>
        <end position="331"/>
    </location>
</feature>
<evidence type="ECO:0000256" key="3">
    <source>
        <dbReference type="SAM" id="MobiDB-lite"/>
    </source>
</evidence>
<reference evidence="5 6" key="1">
    <citation type="submission" date="2016-10" db="EMBL/GenBank/DDBJ databases">
        <title>Genome sequence of Streptomyces gilvigriseus MUSC 26.</title>
        <authorList>
            <person name="Lee L.-H."/>
            <person name="Ser H.-L."/>
        </authorList>
    </citation>
    <scope>NUCLEOTIDE SEQUENCE [LARGE SCALE GENOMIC DNA]</scope>
    <source>
        <strain evidence="5 6">MUSC 26</strain>
    </source>
</reference>
<dbReference type="Gene3D" id="2.60.120.200">
    <property type="match status" value="4"/>
</dbReference>
<dbReference type="EMBL" id="MLCF01000002">
    <property type="protein sequence ID" value="OIV39307.1"/>
    <property type="molecule type" value="Genomic_DNA"/>
</dbReference>
<dbReference type="InterPro" id="IPR013320">
    <property type="entry name" value="ConA-like_dom_sf"/>
</dbReference>
<dbReference type="NCBIfam" id="TIGR01643">
    <property type="entry name" value="YD_repeat_2x"/>
    <property type="match status" value="1"/>
</dbReference>
<feature type="compositionally biased region" description="Polar residues" evidence="3">
    <location>
        <begin position="2011"/>
        <end position="2029"/>
    </location>
</feature>
<feature type="compositionally biased region" description="Low complexity" evidence="3">
    <location>
        <begin position="1921"/>
        <end position="1930"/>
    </location>
</feature>
<keyword evidence="2" id="KW-1015">Disulfide bond</keyword>
<accession>A0A1J7BKU0</accession>
<feature type="region of interest" description="Disordered" evidence="3">
    <location>
        <begin position="1912"/>
        <end position="1942"/>
    </location>
</feature>
<dbReference type="Gene3D" id="2.180.10.10">
    <property type="entry name" value="RHS repeat-associated core"/>
    <property type="match status" value="2"/>
</dbReference>
<name>A0A1J7BKU0_9ACTN</name>
<dbReference type="PANTHER" id="PTHR46943:SF1">
    <property type="entry name" value="PENTRAXIN-RELATED PROTEIN PTX3"/>
    <property type="match status" value="1"/>
</dbReference>
<dbReference type="PANTHER" id="PTHR46943">
    <property type="entry name" value="PENTRAXIN-RELATED PROTEIN PTX3"/>
    <property type="match status" value="1"/>
</dbReference>
<feature type="region of interest" description="Disordered" evidence="3">
    <location>
        <begin position="2001"/>
        <end position="2031"/>
    </location>
</feature>
<organism evidence="5 6">
    <name type="scientific">Mangrovactinospora gilvigrisea</name>
    <dbReference type="NCBI Taxonomy" id="1428644"/>
    <lineage>
        <taxon>Bacteria</taxon>
        <taxon>Bacillati</taxon>
        <taxon>Actinomycetota</taxon>
        <taxon>Actinomycetes</taxon>
        <taxon>Kitasatosporales</taxon>
        <taxon>Streptomycetaceae</taxon>
        <taxon>Mangrovactinospora</taxon>
    </lineage>
</organism>
<comment type="caution">
    <text evidence="5">The sequence shown here is derived from an EMBL/GenBank/DDBJ whole genome shotgun (WGS) entry which is preliminary data.</text>
</comment>
<dbReference type="InterPro" id="IPR042837">
    <property type="entry name" value="PTX3"/>
</dbReference>
<dbReference type="Proteomes" id="UP000243342">
    <property type="component" value="Unassembled WGS sequence"/>
</dbReference>
<dbReference type="GO" id="GO:0006955">
    <property type="term" value="P:immune response"/>
    <property type="evidence" value="ECO:0007669"/>
    <property type="project" value="InterPro"/>
</dbReference>
<evidence type="ECO:0000313" key="6">
    <source>
        <dbReference type="Proteomes" id="UP000243342"/>
    </source>
</evidence>
<feature type="domain" description="LamG-like jellyroll fold" evidence="4">
    <location>
        <begin position="400"/>
        <end position="536"/>
    </location>
</feature>
<evidence type="ECO:0000256" key="2">
    <source>
        <dbReference type="ARBA" id="ARBA00023157"/>
    </source>
</evidence>
<evidence type="ECO:0000313" key="5">
    <source>
        <dbReference type="EMBL" id="OIV39307.1"/>
    </source>
</evidence>
<dbReference type="InterPro" id="IPR022385">
    <property type="entry name" value="Rhs_assc_core"/>
</dbReference>
<feature type="region of interest" description="Disordered" evidence="3">
    <location>
        <begin position="1"/>
        <end position="23"/>
    </location>
</feature>
<evidence type="ECO:0000259" key="4">
    <source>
        <dbReference type="SMART" id="SM00560"/>
    </source>
</evidence>
<evidence type="ECO:0000256" key="1">
    <source>
        <dbReference type="ARBA" id="ARBA00022729"/>
    </source>
</evidence>